<evidence type="ECO:0000313" key="2">
    <source>
        <dbReference type="Proteomes" id="UP000027135"/>
    </source>
</evidence>
<dbReference type="AlphaFoldDB" id="A0A067QKY6"/>
<organism evidence="1 2">
    <name type="scientific">Zootermopsis nevadensis</name>
    <name type="common">Dampwood termite</name>
    <dbReference type="NCBI Taxonomy" id="136037"/>
    <lineage>
        <taxon>Eukaryota</taxon>
        <taxon>Metazoa</taxon>
        <taxon>Ecdysozoa</taxon>
        <taxon>Arthropoda</taxon>
        <taxon>Hexapoda</taxon>
        <taxon>Insecta</taxon>
        <taxon>Pterygota</taxon>
        <taxon>Neoptera</taxon>
        <taxon>Polyneoptera</taxon>
        <taxon>Dictyoptera</taxon>
        <taxon>Blattodea</taxon>
        <taxon>Blattoidea</taxon>
        <taxon>Termitoidae</taxon>
        <taxon>Termopsidae</taxon>
        <taxon>Zootermopsis</taxon>
    </lineage>
</organism>
<gene>
    <name evidence="1" type="ORF">L798_00781</name>
</gene>
<keyword evidence="2" id="KW-1185">Reference proteome</keyword>
<dbReference type="InParanoid" id="A0A067QKY6"/>
<dbReference type="EMBL" id="KK853230">
    <property type="protein sequence ID" value="KDR09635.1"/>
    <property type="molecule type" value="Genomic_DNA"/>
</dbReference>
<reference evidence="1 2" key="1">
    <citation type="journal article" date="2014" name="Nat. Commun.">
        <title>Molecular traces of alternative social organization in a termite genome.</title>
        <authorList>
            <person name="Terrapon N."/>
            <person name="Li C."/>
            <person name="Robertson H.M."/>
            <person name="Ji L."/>
            <person name="Meng X."/>
            <person name="Booth W."/>
            <person name="Chen Z."/>
            <person name="Childers C.P."/>
            <person name="Glastad K.M."/>
            <person name="Gokhale K."/>
            <person name="Gowin J."/>
            <person name="Gronenberg W."/>
            <person name="Hermansen R.A."/>
            <person name="Hu H."/>
            <person name="Hunt B.G."/>
            <person name="Huylmans A.K."/>
            <person name="Khalil S.M."/>
            <person name="Mitchell R.D."/>
            <person name="Munoz-Torres M.C."/>
            <person name="Mustard J.A."/>
            <person name="Pan H."/>
            <person name="Reese J.T."/>
            <person name="Scharf M.E."/>
            <person name="Sun F."/>
            <person name="Vogel H."/>
            <person name="Xiao J."/>
            <person name="Yang W."/>
            <person name="Yang Z."/>
            <person name="Yang Z."/>
            <person name="Zhou J."/>
            <person name="Zhu J."/>
            <person name="Brent C.S."/>
            <person name="Elsik C.G."/>
            <person name="Goodisman M.A."/>
            <person name="Liberles D.A."/>
            <person name="Roe R.M."/>
            <person name="Vargo E.L."/>
            <person name="Vilcinskas A."/>
            <person name="Wang J."/>
            <person name="Bornberg-Bauer E."/>
            <person name="Korb J."/>
            <person name="Zhang G."/>
            <person name="Liebig J."/>
        </authorList>
    </citation>
    <scope>NUCLEOTIDE SEQUENCE [LARGE SCALE GENOMIC DNA]</scope>
    <source>
        <tissue evidence="1">Whole organism</tissue>
    </source>
</reference>
<feature type="non-terminal residue" evidence="1">
    <location>
        <position position="174"/>
    </location>
</feature>
<sequence>QPLVENHEESANVSGINEDLIRRFSIILCTLSCGSIVNVEAFDKYAMETANLYVNLYPWYYMPVSVHKILIHGGKIIEFAILPIGLLNMRTRKDTALRMKNNALTSFFEESANVSGINEDLIRRFSIILCTLSCGSIVNVEAFDKYAMETANLYVNLYPWYYMPVSVHKILIHG</sequence>
<protein>
    <submittedName>
        <fullName evidence="1">Uncharacterized protein</fullName>
    </submittedName>
</protein>
<accession>A0A067QKY6</accession>
<evidence type="ECO:0000313" key="1">
    <source>
        <dbReference type="EMBL" id="KDR09635.1"/>
    </source>
</evidence>
<proteinExistence type="predicted"/>
<feature type="non-terminal residue" evidence="1">
    <location>
        <position position="1"/>
    </location>
</feature>
<dbReference type="Proteomes" id="UP000027135">
    <property type="component" value="Unassembled WGS sequence"/>
</dbReference>
<name>A0A067QKY6_ZOONE</name>